<sequence length="195" mass="22746">MLNKKILILYQILQCVNAIYAIVWDKQKVLEIDVEKYRGVGVDDCPEYSQGYIFSNEWFDVCDQNNPEINECYQKVPCKSDNHCLSNKCLNSVCIVNDNSPVIKCMDNYRYDYFSFKGRGKIYCGLSDGEYCKENRECASNECIKNSCVTKFHDYSHDSIIKYIVLAIALLIIVIILICLYCFRSKWKKRNVEVI</sequence>
<proteinExistence type="predicted"/>
<reference evidence="3 4" key="1">
    <citation type="submission" date="2016-08" db="EMBL/GenBank/DDBJ databases">
        <title>Genomes of anaerobic fungi encode conserved fungal cellulosomes for biomass hydrolysis.</title>
        <authorList>
            <consortium name="DOE Joint Genome Institute"/>
            <person name="Haitjema C.H."/>
            <person name="Gilmore S.P."/>
            <person name="Henske J.K."/>
            <person name="Solomon K.V."/>
            <person name="De Groot R."/>
            <person name="Kuo A."/>
            <person name="Mondo S.J."/>
            <person name="Salamov A.A."/>
            <person name="Labutti K."/>
            <person name="Zhao Z."/>
            <person name="Chiniquy J."/>
            <person name="Barry K."/>
            <person name="Brewer H.M."/>
            <person name="Purvine S.O."/>
            <person name="Wright A.T."/>
            <person name="Boxma B."/>
            <person name="Van Alen T."/>
            <person name="Hackstein J.H."/>
            <person name="Baker S.E."/>
            <person name="Grigoriev I.V."/>
            <person name="O'Malley M.A."/>
        </authorList>
    </citation>
    <scope>NUCLEOTIDE SEQUENCE [LARGE SCALE GENOMIC DNA]</scope>
    <source>
        <strain evidence="4">finn</strain>
    </source>
</reference>
<feature type="signal peptide" evidence="2">
    <location>
        <begin position="1"/>
        <end position="18"/>
    </location>
</feature>
<evidence type="ECO:0000256" key="1">
    <source>
        <dbReference type="SAM" id="Phobius"/>
    </source>
</evidence>
<dbReference type="Proteomes" id="UP000193719">
    <property type="component" value="Unassembled WGS sequence"/>
</dbReference>
<feature type="chain" id="PRO_5012033529" description="EB domain-containing protein" evidence="2">
    <location>
        <begin position="19"/>
        <end position="195"/>
    </location>
</feature>
<comment type="caution">
    <text evidence="3">The sequence shown here is derived from an EMBL/GenBank/DDBJ whole genome shotgun (WGS) entry which is preliminary data.</text>
</comment>
<keyword evidence="4" id="KW-1185">Reference proteome</keyword>
<keyword evidence="2" id="KW-0732">Signal</keyword>
<evidence type="ECO:0000313" key="3">
    <source>
        <dbReference type="EMBL" id="ORX61030.1"/>
    </source>
</evidence>
<keyword evidence="1" id="KW-1133">Transmembrane helix</keyword>
<protein>
    <recommendedName>
        <fullName evidence="5">EB domain-containing protein</fullName>
    </recommendedName>
</protein>
<keyword evidence="1" id="KW-0812">Transmembrane</keyword>
<gene>
    <name evidence="3" type="ORF">BCR36DRAFT_341194</name>
</gene>
<evidence type="ECO:0008006" key="5">
    <source>
        <dbReference type="Google" id="ProtNLM"/>
    </source>
</evidence>
<organism evidence="3 4">
    <name type="scientific">Piromyces finnis</name>
    <dbReference type="NCBI Taxonomy" id="1754191"/>
    <lineage>
        <taxon>Eukaryota</taxon>
        <taxon>Fungi</taxon>
        <taxon>Fungi incertae sedis</taxon>
        <taxon>Chytridiomycota</taxon>
        <taxon>Chytridiomycota incertae sedis</taxon>
        <taxon>Neocallimastigomycetes</taxon>
        <taxon>Neocallimastigales</taxon>
        <taxon>Neocallimastigaceae</taxon>
        <taxon>Piromyces</taxon>
    </lineage>
</organism>
<evidence type="ECO:0000256" key="2">
    <source>
        <dbReference type="SAM" id="SignalP"/>
    </source>
</evidence>
<reference evidence="3 4" key="2">
    <citation type="submission" date="2016-08" db="EMBL/GenBank/DDBJ databases">
        <title>Pervasive Adenine N6-methylation of Active Genes in Fungi.</title>
        <authorList>
            <consortium name="DOE Joint Genome Institute"/>
            <person name="Mondo S.J."/>
            <person name="Dannebaum R.O."/>
            <person name="Kuo R.C."/>
            <person name="Labutti K."/>
            <person name="Haridas S."/>
            <person name="Kuo A."/>
            <person name="Salamov A."/>
            <person name="Ahrendt S.R."/>
            <person name="Lipzen A."/>
            <person name="Sullivan W."/>
            <person name="Andreopoulos W.B."/>
            <person name="Clum A."/>
            <person name="Lindquist E."/>
            <person name="Daum C."/>
            <person name="Ramamoorthy G.K."/>
            <person name="Gryganskyi A."/>
            <person name="Culley D."/>
            <person name="Magnuson J.K."/>
            <person name="James T.Y."/>
            <person name="O'Malley M.A."/>
            <person name="Stajich J.E."/>
            <person name="Spatafora J.W."/>
            <person name="Visel A."/>
            <person name="Grigoriev I.V."/>
        </authorList>
    </citation>
    <scope>NUCLEOTIDE SEQUENCE [LARGE SCALE GENOMIC DNA]</scope>
    <source>
        <strain evidence="4">finn</strain>
    </source>
</reference>
<dbReference type="OrthoDB" id="4405280at2759"/>
<dbReference type="EMBL" id="MCFH01000001">
    <property type="protein sequence ID" value="ORX61030.1"/>
    <property type="molecule type" value="Genomic_DNA"/>
</dbReference>
<evidence type="ECO:0000313" key="4">
    <source>
        <dbReference type="Proteomes" id="UP000193719"/>
    </source>
</evidence>
<dbReference type="AlphaFoldDB" id="A0A1Y1VP35"/>
<keyword evidence="1" id="KW-0472">Membrane</keyword>
<accession>A0A1Y1VP35</accession>
<feature type="transmembrane region" description="Helical" evidence="1">
    <location>
        <begin position="160"/>
        <end position="183"/>
    </location>
</feature>
<name>A0A1Y1VP35_9FUNG</name>